<organism evidence="2 3">
    <name type="scientific">Nocardioides plantarum</name>
    <dbReference type="NCBI Taxonomy" id="29299"/>
    <lineage>
        <taxon>Bacteria</taxon>
        <taxon>Bacillati</taxon>
        <taxon>Actinomycetota</taxon>
        <taxon>Actinomycetes</taxon>
        <taxon>Propionibacteriales</taxon>
        <taxon>Nocardioidaceae</taxon>
        <taxon>Nocardioides</taxon>
    </lineage>
</organism>
<feature type="domain" description="UspA" evidence="1">
    <location>
        <begin position="7"/>
        <end position="128"/>
    </location>
</feature>
<gene>
    <name evidence="2" type="ORF">ACFFRI_06655</name>
</gene>
<evidence type="ECO:0000313" key="3">
    <source>
        <dbReference type="Proteomes" id="UP001589750"/>
    </source>
</evidence>
<evidence type="ECO:0000313" key="2">
    <source>
        <dbReference type="EMBL" id="MFB9312721.1"/>
    </source>
</evidence>
<dbReference type="Gene3D" id="3.40.50.12370">
    <property type="match status" value="1"/>
</dbReference>
<accession>A0ABV5K7J0</accession>
<protein>
    <submittedName>
        <fullName evidence="2">Universal stress protein</fullName>
    </submittedName>
</protein>
<dbReference type="EMBL" id="JBHMDG010000008">
    <property type="protein sequence ID" value="MFB9312721.1"/>
    <property type="molecule type" value="Genomic_DNA"/>
</dbReference>
<comment type="caution">
    <text evidence="2">The sequence shown here is derived from an EMBL/GenBank/DDBJ whole genome shotgun (WGS) entry which is preliminary data.</text>
</comment>
<dbReference type="InterPro" id="IPR006016">
    <property type="entry name" value="UspA"/>
</dbReference>
<dbReference type="CDD" id="cd00293">
    <property type="entry name" value="USP-like"/>
    <property type="match status" value="1"/>
</dbReference>
<name>A0ABV5K7J0_9ACTN</name>
<dbReference type="Pfam" id="PF00582">
    <property type="entry name" value="Usp"/>
    <property type="match status" value="2"/>
</dbReference>
<reference evidence="2 3" key="1">
    <citation type="submission" date="2024-09" db="EMBL/GenBank/DDBJ databases">
        <authorList>
            <person name="Sun Q."/>
            <person name="Mori K."/>
        </authorList>
    </citation>
    <scope>NUCLEOTIDE SEQUENCE [LARGE SCALE GENOMIC DNA]</scope>
    <source>
        <strain evidence="2 3">JCM 9626</strain>
    </source>
</reference>
<feature type="domain" description="UspA" evidence="1">
    <location>
        <begin position="148"/>
        <end position="269"/>
    </location>
</feature>
<dbReference type="SUPFAM" id="SSF52402">
    <property type="entry name" value="Adenine nucleotide alpha hydrolases-like"/>
    <property type="match status" value="2"/>
</dbReference>
<dbReference type="RefSeq" id="WP_140008111.1">
    <property type="nucleotide sequence ID" value="NZ_JBHMDG010000008.1"/>
</dbReference>
<dbReference type="Proteomes" id="UP001589750">
    <property type="component" value="Unassembled WGS sequence"/>
</dbReference>
<proteinExistence type="predicted"/>
<evidence type="ECO:0000259" key="1">
    <source>
        <dbReference type="Pfam" id="PF00582"/>
    </source>
</evidence>
<keyword evidence="3" id="KW-1185">Reference proteome</keyword>
<sequence>MNAAAAVVVAVDRDGSAAAVRRGAADAARTGRPLRLVHVCAGKGPAEQVGREALVDASTRSRQILGTNGGEVSTHLLRGSAVPELARAASGCALLVTERRAPGAVLHPAPSLTAALAAATDCPLLSVPRGWADGKRGGTVTMGLDVAHGQHVALRSAVVSALLHHTVLRVISATWRRPGSGSAELARVDPGVDREAREEIGRLIDQAGGDLCGVALELVRGRPEDLLVAASRESTLVVLGRHSPLLRSGSRLGPVARAVLRRSACPVLLAAPEGARRVAASAPA</sequence>